<keyword evidence="1" id="KW-0325">Glycoprotein</keyword>
<organism evidence="4 5">
    <name type="scientific">Habropoda laboriosa</name>
    <dbReference type="NCBI Taxonomy" id="597456"/>
    <lineage>
        <taxon>Eukaryota</taxon>
        <taxon>Metazoa</taxon>
        <taxon>Ecdysozoa</taxon>
        <taxon>Arthropoda</taxon>
        <taxon>Hexapoda</taxon>
        <taxon>Insecta</taxon>
        <taxon>Pterygota</taxon>
        <taxon>Neoptera</taxon>
        <taxon>Endopterygota</taxon>
        <taxon>Hymenoptera</taxon>
        <taxon>Apocrita</taxon>
        <taxon>Aculeata</taxon>
        <taxon>Apoidea</taxon>
        <taxon>Anthophila</taxon>
        <taxon>Apidae</taxon>
        <taxon>Habropoda</taxon>
    </lineage>
</organism>
<feature type="chain" id="PRO_5005575224" description="Cation-dependent mannose-6-phosphate receptor" evidence="3">
    <location>
        <begin position="30"/>
        <end position="279"/>
    </location>
</feature>
<evidence type="ECO:0008006" key="6">
    <source>
        <dbReference type="Google" id="ProtNLM"/>
    </source>
</evidence>
<accession>A0A0L7RA49</accession>
<dbReference type="PANTHER" id="PTHR15071:SF0">
    <property type="entry name" value="MANNOSE 6-PHOSPHATE RECEPTOR-LIKE PROTEIN 1"/>
    <property type="match status" value="1"/>
</dbReference>
<evidence type="ECO:0000256" key="1">
    <source>
        <dbReference type="ARBA" id="ARBA00023180"/>
    </source>
</evidence>
<proteinExistence type="predicted"/>
<keyword evidence="2" id="KW-1133">Transmembrane helix</keyword>
<reference evidence="4 5" key="1">
    <citation type="submission" date="2015-07" db="EMBL/GenBank/DDBJ databases">
        <title>The genome of Habropoda laboriosa.</title>
        <authorList>
            <person name="Pan H."/>
            <person name="Kapheim K."/>
        </authorList>
    </citation>
    <scope>NUCLEOTIDE SEQUENCE [LARGE SCALE GENOMIC DNA]</scope>
    <source>
        <strain evidence="4">0110345459</strain>
    </source>
</reference>
<keyword evidence="5" id="KW-1185">Reference proteome</keyword>
<evidence type="ECO:0000313" key="4">
    <source>
        <dbReference type="EMBL" id="KOC67757.1"/>
    </source>
</evidence>
<name>A0A0L7RA49_9HYME</name>
<evidence type="ECO:0000313" key="5">
    <source>
        <dbReference type="Proteomes" id="UP000053825"/>
    </source>
</evidence>
<keyword evidence="2" id="KW-0812">Transmembrane</keyword>
<dbReference type="InterPro" id="IPR028927">
    <property type="entry name" value="Man-6-P_rcpt"/>
</dbReference>
<evidence type="ECO:0000256" key="2">
    <source>
        <dbReference type="SAM" id="Phobius"/>
    </source>
</evidence>
<dbReference type="Gene3D" id="2.70.130.10">
    <property type="entry name" value="Mannose-6-phosphate receptor binding domain"/>
    <property type="match status" value="1"/>
</dbReference>
<evidence type="ECO:0000256" key="3">
    <source>
        <dbReference type="SAM" id="SignalP"/>
    </source>
</evidence>
<dbReference type="Proteomes" id="UP000053825">
    <property type="component" value="Unassembled WGS sequence"/>
</dbReference>
<feature type="transmembrane region" description="Helical" evidence="2">
    <location>
        <begin position="214"/>
        <end position="237"/>
    </location>
</feature>
<feature type="signal peptide" evidence="3">
    <location>
        <begin position="1"/>
        <end position="29"/>
    </location>
</feature>
<dbReference type="GO" id="GO:0000139">
    <property type="term" value="C:Golgi membrane"/>
    <property type="evidence" value="ECO:0007669"/>
    <property type="project" value="UniProtKB-SubCell"/>
</dbReference>
<dbReference type="GO" id="GO:0005802">
    <property type="term" value="C:trans-Golgi network"/>
    <property type="evidence" value="ECO:0007669"/>
    <property type="project" value="TreeGrafter"/>
</dbReference>
<dbReference type="AlphaFoldDB" id="A0A0L7RA49"/>
<keyword evidence="2" id="KW-0472">Membrane</keyword>
<gene>
    <name evidence="4" type="ORF">WH47_11158</name>
</gene>
<dbReference type="OrthoDB" id="29460at2759"/>
<dbReference type="InterPro" id="IPR009011">
    <property type="entry name" value="Man6P_isomerase_rcpt-bd_dom_sf"/>
</dbReference>
<dbReference type="EMBL" id="KQ414619">
    <property type="protein sequence ID" value="KOC67757.1"/>
    <property type="molecule type" value="Genomic_DNA"/>
</dbReference>
<keyword evidence="3" id="KW-0732">Signal</keyword>
<sequence>MGPTKMYGKNGKLLMFGLFLIFCCKETSSKCKQLTSCSCVFPNGYGYSLSPLNDSTLVHTSNSNLFAFYMLIFHINVTFFFLFFSRPIEAVIVGDNRAILFHPCTNVQMGISGECKKGKGASLCLQHGNDSSVLGTAEETHLMVEPVNSTVLFVVHHNNYTTKIALECCTSTQCPTLLVPPILANDSKEYDLKLISPYSCKKLLMHKGLSTGTILLICFFSFSALYFIGGAIALKLLRGATGWEMVPDHKFWLEELPSYVKDGVGFTFNCCHADSYQKI</sequence>
<dbReference type="Pfam" id="PF02157">
    <property type="entry name" value="Man-6-P_recep"/>
    <property type="match status" value="1"/>
</dbReference>
<feature type="transmembrane region" description="Helical" evidence="2">
    <location>
        <begin position="66"/>
        <end position="84"/>
    </location>
</feature>
<dbReference type="STRING" id="597456.A0A0L7RA49"/>
<protein>
    <recommendedName>
        <fullName evidence="6">Cation-dependent mannose-6-phosphate receptor</fullName>
    </recommendedName>
</protein>
<dbReference type="PANTHER" id="PTHR15071">
    <property type="entry name" value="MANNOSE-6-PHOSPHATE RECEPTOR FAMILY MEMBER"/>
    <property type="match status" value="1"/>
</dbReference>